<reference evidence="2" key="2">
    <citation type="submission" date="2015-03" db="UniProtKB">
        <authorList>
            <consortium name="EnsemblPlants"/>
        </authorList>
    </citation>
    <scope>IDENTIFICATION</scope>
</reference>
<organism evidence="2 3">
    <name type="scientific">Brassica oleracea var. oleracea</name>
    <dbReference type="NCBI Taxonomy" id="109376"/>
    <lineage>
        <taxon>Eukaryota</taxon>
        <taxon>Viridiplantae</taxon>
        <taxon>Streptophyta</taxon>
        <taxon>Embryophyta</taxon>
        <taxon>Tracheophyta</taxon>
        <taxon>Spermatophyta</taxon>
        <taxon>Magnoliopsida</taxon>
        <taxon>eudicotyledons</taxon>
        <taxon>Gunneridae</taxon>
        <taxon>Pentapetalae</taxon>
        <taxon>rosids</taxon>
        <taxon>malvids</taxon>
        <taxon>Brassicales</taxon>
        <taxon>Brassicaceae</taxon>
        <taxon>Brassiceae</taxon>
        <taxon>Brassica</taxon>
    </lineage>
</organism>
<accession>A0A0D3CTQ2</accession>
<dbReference type="OMA" id="ILKCLCA"/>
<reference evidence="2 3" key="1">
    <citation type="journal article" date="2014" name="Genome Biol.">
        <title>Transcriptome and methylome profiling reveals relics of genome dominance in the mesopolyploid Brassica oleracea.</title>
        <authorList>
            <person name="Parkin I.A."/>
            <person name="Koh C."/>
            <person name="Tang H."/>
            <person name="Robinson S.J."/>
            <person name="Kagale S."/>
            <person name="Clarke W.E."/>
            <person name="Town C.D."/>
            <person name="Nixon J."/>
            <person name="Krishnakumar V."/>
            <person name="Bidwell S.L."/>
            <person name="Denoeud F."/>
            <person name="Belcram H."/>
            <person name="Links M.G."/>
            <person name="Just J."/>
            <person name="Clarke C."/>
            <person name="Bender T."/>
            <person name="Huebert T."/>
            <person name="Mason A.S."/>
            <person name="Pires J.C."/>
            <person name="Barker G."/>
            <person name="Moore J."/>
            <person name="Walley P.G."/>
            <person name="Manoli S."/>
            <person name="Batley J."/>
            <person name="Edwards D."/>
            <person name="Nelson M.N."/>
            <person name="Wang X."/>
            <person name="Paterson A.H."/>
            <person name="King G."/>
            <person name="Bancroft I."/>
            <person name="Chalhoub B."/>
            <person name="Sharpe A.G."/>
        </authorList>
    </citation>
    <scope>NUCLEOTIDE SEQUENCE</scope>
    <source>
        <strain evidence="2 3">cv. TO1000</strain>
    </source>
</reference>
<dbReference type="HOGENOM" id="CLU_1752264_0_0_1"/>
<dbReference type="GO" id="GO:0009627">
    <property type="term" value="P:systemic acquired resistance"/>
    <property type="evidence" value="ECO:0007669"/>
    <property type="project" value="InterPro"/>
</dbReference>
<dbReference type="CDD" id="cd00010">
    <property type="entry name" value="AAI_LTSS"/>
    <property type="match status" value="1"/>
</dbReference>
<dbReference type="InterPro" id="IPR039265">
    <property type="entry name" value="DIR1-like"/>
</dbReference>
<evidence type="ECO:0000313" key="2">
    <source>
        <dbReference type="EnsemblPlants" id="Bo6g067740.1"/>
    </source>
</evidence>
<sequence length="149" mass="16620">MPENSFDFRTKGDPRASIAIRPNLEAGGNIKGPGPALQPCREVAVLRSEDSLRILKCLCAVLLSDTAKASGVQPETALTIPKRCNFANRPIGYKCGQRGVNDKIALRIIRKDRDTEADFIESEKLLSVVLVVLKQLLKYWRKRDIRFVA</sequence>
<dbReference type="STRING" id="109376.A0A0D3CTQ2"/>
<dbReference type="Gramene" id="Bo6g067740.1">
    <property type="protein sequence ID" value="Bo6g067740.1"/>
    <property type="gene ID" value="Bo6g067740"/>
</dbReference>
<dbReference type="PANTHER" id="PTHR33122:SF4">
    <property type="entry name" value="OS04G0415800 PROTEIN"/>
    <property type="match status" value="1"/>
</dbReference>
<dbReference type="EnsemblPlants" id="Bo6g067740.1">
    <property type="protein sequence ID" value="Bo6g067740.1"/>
    <property type="gene ID" value="Bo6g067740"/>
</dbReference>
<proteinExistence type="predicted"/>
<dbReference type="GO" id="GO:0005504">
    <property type="term" value="F:fatty acid binding"/>
    <property type="evidence" value="ECO:0007669"/>
    <property type="project" value="InterPro"/>
</dbReference>
<feature type="domain" description="Bifunctional inhibitor/plant lipid transfer protein/seed storage helical" evidence="1">
    <location>
        <begin position="34"/>
        <end position="91"/>
    </location>
</feature>
<dbReference type="Proteomes" id="UP000032141">
    <property type="component" value="Chromosome C6"/>
</dbReference>
<evidence type="ECO:0000313" key="3">
    <source>
        <dbReference type="Proteomes" id="UP000032141"/>
    </source>
</evidence>
<keyword evidence="3" id="KW-1185">Reference proteome</keyword>
<evidence type="ECO:0000259" key="1">
    <source>
        <dbReference type="Pfam" id="PF14368"/>
    </source>
</evidence>
<dbReference type="AlphaFoldDB" id="A0A0D3CTQ2"/>
<dbReference type="Gene3D" id="1.10.110.10">
    <property type="entry name" value="Plant lipid-transfer and hydrophobic proteins"/>
    <property type="match status" value="1"/>
</dbReference>
<dbReference type="InterPro" id="IPR036312">
    <property type="entry name" value="Bifun_inhib/LTP/seed_sf"/>
</dbReference>
<dbReference type="PANTHER" id="PTHR33122">
    <property type="entry name" value="LIPID BINDING PROTEIN-RELATED"/>
    <property type="match status" value="1"/>
</dbReference>
<dbReference type="Pfam" id="PF14368">
    <property type="entry name" value="LTP_2"/>
    <property type="match status" value="1"/>
</dbReference>
<dbReference type="InterPro" id="IPR016140">
    <property type="entry name" value="Bifunc_inhib/LTP/seed_store"/>
</dbReference>
<name>A0A0D3CTQ2_BRAOL</name>
<protein>
    <recommendedName>
        <fullName evidence="1">Bifunctional inhibitor/plant lipid transfer protein/seed storage helical domain-containing protein</fullName>
    </recommendedName>
</protein>
<dbReference type="SUPFAM" id="SSF47699">
    <property type="entry name" value="Bifunctional inhibitor/lipid-transfer protein/seed storage 2S albumin"/>
    <property type="match status" value="1"/>
</dbReference>